<dbReference type="PANTHER" id="PTHR33525:SF4">
    <property type="entry name" value="CYCLIC DI-GMP PHOSPHODIESTERASE CDGJ"/>
    <property type="match status" value="1"/>
</dbReference>
<dbReference type="PROSITE" id="PS51833">
    <property type="entry name" value="HDOD"/>
    <property type="match status" value="1"/>
</dbReference>
<proteinExistence type="predicted"/>
<organism evidence="3 4">
    <name type="scientific">Marinomonas aquimarina</name>
    <dbReference type="NCBI Taxonomy" id="295068"/>
    <lineage>
        <taxon>Bacteria</taxon>
        <taxon>Pseudomonadati</taxon>
        <taxon>Pseudomonadota</taxon>
        <taxon>Gammaproteobacteria</taxon>
        <taxon>Oceanospirillales</taxon>
        <taxon>Oceanospirillaceae</taxon>
        <taxon>Marinomonas</taxon>
    </lineage>
</organism>
<dbReference type="InterPro" id="IPR014408">
    <property type="entry name" value="dGMP_Pdiesterase_EAL/HD-GYP"/>
</dbReference>
<feature type="domain" description="EAL" evidence="1">
    <location>
        <begin position="1"/>
        <end position="209"/>
    </location>
</feature>
<protein>
    <submittedName>
        <fullName evidence="3">EAL domain protein</fullName>
    </submittedName>
</protein>
<keyword evidence="4" id="KW-1185">Reference proteome</keyword>
<dbReference type="PROSITE" id="PS50883">
    <property type="entry name" value="EAL"/>
    <property type="match status" value="1"/>
</dbReference>
<dbReference type="Gene3D" id="1.10.3210.10">
    <property type="entry name" value="Hypothetical protein af1432"/>
    <property type="match status" value="1"/>
</dbReference>
<dbReference type="AlphaFoldDB" id="A0A1A8TKW6"/>
<dbReference type="OrthoDB" id="9804751at2"/>
<evidence type="ECO:0000313" key="4">
    <source>
        <dbReference type="Proteomes" id="UP000092627"/>
    </source>
</evidence>
<gene>
    <name evidence="3" type="ORF">MAQ5080_02810</name>
</gene>
<accession>A0A1A8TKW6</accession>
<dbReference type="InterPro" id="IPR013976">
    <property type="entry name" value="HDOD"/>
</dbReference>
<dbReference type="SMART" id="SM00052">
    <property type="entry name" value="EAL"/>
    <property type="match status" value="1"/>
</dbReference>
<dbReference type="Pfam" id="PF00563">
    <property type="entry name" value="EAL"/>
    <property type="match status" value="1"/>
</dbReference>
<dbReference type="SUPFAM" id="SSF109604">
    <property type="entry name" value="HD-domain/PDEase-like"/>
    <property type="match status" value="1"/>
</dbReference>
<evidence type="ECO:0000259" key="2">
    <source>
        <dbReference type="PROSITE" id="PS51833"/>
    </source>
</evidence>
<dbReference type="Pfam" id="PF08668">
    <property type="entry name" value="HDOD"/>
    <property type="match status" value="1"/>
</dbReference>
<name>A0A1A8TKW6_9GAMM</name>
<dbReference type="EMBL" id="FLOC01000017">
    <property type="protein sequence ID" value="SBS34223.1"/>
    <property type="molecule type" value="Genomic_DNA"/>
</dbReference>
<dbReference type="InterPro" id="IPR035919">
    <property type="entry name" value="EAL_sf"/>
</dbReference>
<dbReference type="InterPro" id="IPR001633">
    <property type="entry name" value="EAL_dom"/>
</dbReference>
<evidence type="ECO:0000259" key="1">
    <source>
        <dbReference type="PROSITE" id="PS50883"/>
    </source>
</evidence>
<dbReference type="InterPro" id="IPR052340">
    <property type="entry name" value="RNase_Y/CdgJ"/>
</dbReference>
<evidence type="ECO:0000313" key="3">
    <source>
        <dbReference type="EMBL" id="SBS34223.1"/>
    </source>
</evidence>
<feature type="domain" description="HDOD" evidence="2">
    <location>
        <begin position="203"/>
        <end position="389"/>
    </location>
</feature>
<sequence length="401" mass="45122">MMYHNVALARQPIVDNRLSTIGYELLYRRNADASNADIYNQVGATAQVITTCVLDLGMHNIVGSTGKAFVNFPRGYLVNPSGVPLPKEHTVIEVLESAGFDAVLLASLRRWHNAGFKIALDDFVYEPRLTPFVEIADYIKLDMVALGKDKFHQQVEALRPYDVKLIAEKVETWEDYHFAKLLDVDYFQGYFFEKPQAIAKKASNVNQMTLMQLMASLMRAGDLPIEELEQIVGQDIGLVHKLLKYLNSPMTGLVASVDSLRLAIMLIGTEQLKSITNLLLMSEMTADREVLQGQVLLRAKHAELFAKAQQYANEERYFLAGMLSMIDVCVGVDLDNVLSELPLPLEFTNAILERTGRVGYTLDLIEAYEKNRPIKSEQDMEVLAETYADAVKWVEGFRSAF</sequence>
<dbReference type="PANTHER" id="PTHR33525">
    <property type="match status" value="1"/>
</dbReference>
<dbReference type="Proteomes" id="UP000092627">
    <property type="component" value="Unassembled WGS sequence"/>
</dbReference>
<dbReference type="STRING" id="295068.MAQ5080_02810"/>
<dbReference type="Gene3D" id="3.20.20.450">
    <property type="entry name" value="EAL domain"/>
    <property type="match status" value="1"/>
</dbReference>
<reference evidence="3 4" key="1">
    <citation type="submission" date="2016-06" db="EMBL/GenBank/DDBJ databases">
        <authorList>
            <person name="Kjaerup R.B."/>
            <person name="Dalgaard T.S."/>
            <person name="Juul-Madsen H.R."/>
        </authorList>
    </citation>
    <scope>NUCLEOTIDE SEQUENCE [LARGE SCALE GENOMIC DNA]</scope>
    <source>
        <strain evidence="3 4">CECT 5080</strain>
    </source>
</reference>
<dbReference type="RefSeq" id="WP_067211957.1">
    <property type="nucleotide sequence ID" value="NZ_FLOC01000017.1"/>
</dbReference>
<dbReference type="PIRSF" id="PIRSF003180">
    <property type="entry name" value="DiGMPpdiest_YuxH"/>
    <property type="match status" value="1"/>
</dbReference>
<dbReference type="SUPFAM" id="SSF141868">
    <property type="entry name" value="EAL domain-like"/>
    <property type="match status" value="1"/>
</dbReference>